<protein>
    <submittedName>
        <fullName evidence="2">Uncharacterized protein</fullName>
    </submittedName>
</protein>
<feature type="region of interest" description="Disordered" evidence="1">
    <location>
        <begin position="1"/>
        <end position="75"/>
    </location>
</feature>
<reference evidence="2" key="2">
    <citation type="submission" date="2020-09" db="EMBL/GenBank/DDBJ databases">
        <authorList>
            <person name="Sun Q."/>
            <person name="Zhou Y."/>
        </authorList>
    </citation>
    <scope>NUCLEOTIDE SEQUENCE</scope>
    <source>
        <strain evidence="2">CGMCC 1.12919</strain>
    </source>
</reference>
<organism evidence="2 3">
    <name type="scientific">Chelatococcus reniformis</name>
    <dbReference type="NCBI Taxonomy" id="1494448"/>
    <lineage>
        <taxon>Bacteria</taxon>
        <taxon>Pseudomonadati</taxon>
        <taxon>Pseudomonadota</taxon>
        <taxon>Alphaproteobacteria</taxon>
        <taxon>Hyphomicrobiales</taxon>
        <taxon>Chelatococcaceae</taxon>
        <taxon>Chelatococcus</taxon>
    </lineage>
</organism>
<evidence type="ECO:0000256" key="1">
    <source>
        <dbReference type="SAM" id="MobiDB-lite"/>
    </source>
</evidence>
<sequence length="75" mass="7934">MDEDPGGSCSEATRALGHTQLRGQLTTNGMRVERCEHASAGKARNARPGIGRKHCGSRLAAAVSQRRPDRPVPAA</sequence>
<dbReference type="Proteomes" id="UP000637002">
    <property type="component" value="Unassembled WGS sequence"/>
</dbReference>
<feature type="compositionally biased region" description="Basic and acidic residues" evidence="1">
    <location>
        <begin position="66"/>
        <end position="75"/>
    </location>
</feature>
<evidence type="ECO:0000313" key="3">
    <source>
        <dbReference type="Proteomes" id="UP000637002"/>
    </source>
</evidence>
<comment type="caution">
    <text evidence="2">The sequence shown here is derived from an EMBL/GenBank/DDBJ whole genome shotgun (WGS) entry which is preliminary data.</text>
</comment>
<name>A0A916UIR2_9HYPH</name>
<reference evidence="2" key="1">
    <citation type="journal article" date="2014" name="Int. J. Syst. Evol. Microbiol.">
        <title>Complete genome sequence of Corynebacterium casei LMG S-19264T (=DSM 44701T), isolated from a smear-ripened cheese.</title>
        <authorList>
            <consortium name="US DOE Joint Genome Institute (JGI-PGF)"/>
            <person name="Walter F."/>
            <person name="Albersmeier A."/>
            <person name="Kalinowski J."/>
            <person name="Ruckert C."/>
        </authorList>
    </citation>
    <scope>NUCLEOTIDE SEQUENCE</scope>
    <source>
        <strain evidence="2">CGMCC 1.12919</strain>
    </source>
</reference>
<dbReference type="AlphaFoldDB" id="A0A916UIR2"/>
<proteinExistence type="predicted"/>
<evidence type="ECO:0000313" key="2">
    <source>
        <dbReference type="EMBL" id="GGC74591.1"/>
    </source>
</evidence>
<gene>
    <name evidence="2" type="ORF">GCM10010994_36320</name>
</gene>
<accession>A0A916UIR2</accession>
<dbReference type="EMBL" id="BMGG01000006">
    <property type="protein sequence ID" value="GGC74591.1"/>
    <property type="molecule type" value="Genomic_DNA"/>
</dbReference>
<keyword evidence="3" id="KW-1185">Reference proteome</keyword>